<evidence type="ECO:0000313" key="5">
    <source>
        <dbReference type="Proteomes" id="UP000682416"/>
    </source>
</evidence>
<proteinExistence type="predicted"/>
<dbReference type="InterPro" id="IPR046253">
    <property type="entry name" value="DUF6286"/>
</dbReference>
<evidence type="ECO:0000259" key="3">
    <source>
        <dbReference type="Pfam" id="PF19803"/>
    </source>
</evidence>
<feature type="transmembrane region" description="Helical" evidence="2">
    <location>
        <begin position="38"/>
        <end position="67"/>
    </location>
</feature>
<reference evidence="4" key="1">
    <citation type="submission" date="2021-05" db="EMBL/GenBank/DDBJ databases">
        <authorList>
            <person name="Kaiqin L."/>
            <person name="Jian G."/>
        </authorList>
    </citation>
    <scope>NUCLEOTIDE SEQUENCE</scope>
    <source>
        <strain evidence="4">HDS5</strain>
    </source>
</reference>
<feature type="region of interest" description="Disordered" evidence="1">
    <location>
        <begin position="1"/>
        <end position="20"/>
    </location>
</feature>
<gene>
    <name evidence="4" type="ORF">KGD82_26675</name>
</gene>
<keyword evidence="2" id="KW-1133">Transmembrane helix</keyword>
<dbReference type="RefSeq" id="WP_378735638.1">
    <property type="nucleotide sequence ID" value="NZ_CBDRIY010000002.1"/>
</dbReference>
<evidence type="ECO:0000313" key="4">
    <source>
        <dbReference type="EMBL" id="QVJ01513.1"/>
    </source>
</evidence>
<sequence length="207" mass="21809">MVSATVVDPARPPASGAGERAARRVAVRTFRPRRSTAAVLVSAVTALVAGVAAAELIATLVGSPLRIVPLDRVAEPAAGVHWDGPEMLVASAVTAVVGLFLLLTALVPGQGSHMVLRTDDQDLVVGLSRRGLCQLAETTAREVGGVTGARARVRGRTVRITVRAPAPVDTGLRERVEGLVRDRLHALDTVRPVRVRARIRRVEGGLR</sequence>
<keyword evidence="5" id="KW-1185">Reference proteome</keyword>
<dbReference type="AlphaFoldDB" id="A0A975LAA6"/>
<dbReference type="Pfam" id="PF19803">
    <property type="entry name" value="DUF6286"/>
    <property type="match status" value="1"/>
</dbReference>
<accession>A0A975LAA6</accession>
<name>A0A975LAA6_9ACTN</name>
<evidence type="ECO:0000256" key="2">
    <source>
        <dbReference type="SAM" id="Phobius"/>
    </source>
</evidence>
<feature type="transmembrane region" description="Helical" evidence="2">
    <location>
        <begin position="87"/>
        <end position="107"/>
    </location>
</feature>
<keyword evidence="2" id="KW-0812">Transmembrane</keyword>
<evidence type="ECO:0000256" key="1">
    <source>
        <dbReference type="SAM" id="MobiDB-lite"/>
    </source>
</evidence>
<protein>
    <recommendedName>
        <fullName evidence="3">DUF6286 domain-containing protein</fullName>
    </recommendedName>
</protein>
<dbReference type="EMBL" id="CP074402">
    <property type="protein sequence ID" value="QVJ01513.1"/>
    <property type="molecule type" value="Genomic_DNA"/>
</dbReference>
<feature type="domain" description="DUF6286" evidence="3">
    <location>
        <begin position="96"/>
        <end position="200"/>
    </location>
</feature>
<organism evidence="4 5">
    <name type="scientific">Nocardiopsis eucommiae</name>
    <dbReference type="NCBI Taxonomy" id="2831970"/>
    <lineage>
        <taxon>Bacteria</taxon>
        <taxon>Bacillati</taxon>
        <taxon>Actinomycetota</taxon>
        <taxon>Actinomycetes</taxon>
        <taxon>Streptosporangiales</taxon>
        <taxon>Nocardiopsidaceae</taxon>
        <taxon>Nocardiopsis</taxon>
    </lineage>
</organism>
<dbReference type="Proteomes" id="UP000682416">
    <property type="component" value="Chromosome"/>
</dbReference>
<dbReference type="KEGG" id="nec:KGD82_26675"/>
<keyword evidence="2" id="KW-0472">Membrane</keyword>